<organism evidence="3 4">
    <name type="scientific">Datura stramonium</name>
    <name type="common">Jimsonweed</name>
    <name type="synonym">Common thornapple</name>
    <dbReference type="NCBI Taxonomy" id="4076"/>
    <lineage>
        <taxon>Eukaryota</taxon>
        <taxon>Viridiplantae</taxon>
        <taxon>Streptophyta</taxon>
        <taxon>Embryophyta</taxon>
        <taxon>Tracheophyta</taxon>
        <taxon>Spermatophyta</taxon>
        <taxon>Magnoliopsida</taxon>
        <taxon>eudicotyledons</taxon>
        <taxon>Gunneridae</taxon>
        <taxon>Pentapetalae</taxon>
        <taxon>asterids</taxon>
        <taxon>lamiids</taxon>
        <taxon>Solanales</taxon>
        <taxon>Solanaceae</taxon>
        <taxon>Solanoideae</taxon>
        <taxon>Datureae</taxon>
        <taxon>Datura</taxon>
    </lineage>
</organism>
<sequence>MSSKKIVPPPPGFPRPLAEISPSGRIIMHDHKRKASERTFLGQRRSSRQKNSPDLFVPAHPQLSPRPRGQGLRRRPGRPRKNRSDESSASQPLRCGPGHPRKKRSNVTEVLEISSDEEETKSNAKLSRLMHPPKTNPSPQILDEEMVKVMVNVESLLVKKLLASANDVDSMVHQANTTFGYLKGFGVDYGSFYRDITEYITHCCNLQDAKREETMLSFTALQKDYVNASVATYAVSQDFGGTQRKLEFAKEKKETLKRQIEDLKTEIAKIEHEEERLKYGEIKYKEAYEAAKAKMKELDTQLEAAQAERGKITHRKNVALQGIESTTQRLLSRFLDDLN</sequence>
<name>A0ABS8V8X0_DATST</name>
<protein>
    <submittedName>
        <fullName evidence="3">Uncharacterized protein</fullName>
    </submittedName>
</protein>
<proteinExistence type="predicted"/>
<dbReference type="Proteomes" id="UP000823775">
    <property type="component" value="Unassembled WGS sequence"/>
</dbReference>
<feature type="coiled-coil region" evidence="1">
    <location>
        <begin position="239"/>
        <end position="315"/>
    </location>
</feature>
<gene>
    <name evidence="3" type="ORF">HAX54_030982</name>
</gene>
<keyword evidence="1" id="KW-0175">Coiled coil</keyword>
<evidence type="ECO:0000256" key="2">
    <source>
        <dbReference type="SAM" id="MobiDB-lite"/>
    </source>
</evidence>
<feature type="region of interest" description="Disordered" evidence="2">
    <location>
        <begin position="1"/>
        <end position="140"/>
    </location>
</feature>
<accession>A0ABS8V8X0</accession>
<reference evidence="3 4" key="1">
    <citation type="journal article" date="2021" name="BMC Genomics">
        <title>Datura genome reveals duplications of psychoactive alkaloid biosynthetic genes and high mutation rate following tissue culture.</title>
        <authorList>
            <person name="Rajewski A."/>
            <person name="Carter-House D."/>
            <person name="Stajich J."/>
            <person name="Litt A."/>
        </authorList>
    </citation>
    <scope>NUCLEOTIDE SEQUENCE [LARGE SCALE GENOMIC DNA]</scope>
    <source>
        <strain evidence="3">AR-01</strain>
    </source>
</reference>
<evidence type="ECO:0000313" key="4">
    <source>
        <dbReference type="Proteomes" id="UP000823775"/>
    </source>
</evidence>
<evidence type="ECO:0000313" key="3">
    <source>
        <dbReference type="EMBL" id="MCD9643473.1"/>
    </source>
</evidence>
<dbReference type="EMBL" id="JACEIK010003894">
    <property type="protein sequence ID" value="MCD9643473.1"/>
    <property type="molecule type" value="Genomic_DNA"/>
</dbReference>
<feature type="compositionally biased region" description="Basic residues" evidence="2">
    <location>
        <begin position="71"/>
        <end position="81"/>
    </location>
</feature>
<dbReference type="SUPFAM" id="SSF57997">
    <property type="entry name" value="Tropomyosin"/>
    <property type="match status" value="1"/>
</dbReference>
<comment type="caution">
    <text evidence="3">The sequence shown here is derived from an EMBL/GenBank/DDBJ whole genome shotgun (WGS) entry which is preliminary data.</text>
</comment>
<keyword evidence="4" id="KW-1185">Reference proteome</keyword>
<evidence type="ECO:0000256" key="1">
    <source>
        <dbReference type="SAM" id="Coils"/>
    </source>
</evidence>